<proteinExistence type="predicted"/>
<accession>A0A1D1VXY4</accession>
<comment type="caution">
    <text evidence="1">The sequence shown here is derived from an EMBL/GenBank/DDBJ whole genome shotgun (WGS) entry which is preliminary data.</text>
</comment>
<dbReference type="EMBL" id="BDGG01000011">
    <property type="protein sequence ID" value="GAV04678.1"/>
    <property type="molecule type" value="Genomic_DNA"/>
</dbReference>
<evidence type="ECO:0000313" key="2">
    <source>
        <dbReference type="Proteomes" id="UP000186922"/>
    </source>
</evidence>
<dbReference type="AlphaFoldDB" id="A0A1D1VXY4"/>
<protein>
    <submittedName>
        <fullName evidence="1">Uncharacterized protein</fullName>
    </submittedName>
</protein>
<dbReference type="Proteomes" id="UP000186922">
    <property type="component" value="Unassembled WGS sequence"/>
</dbReference>
<organism evidence="1 2">
    <name type="scientific">Ramazzottius varieornatus</name>
    <name type="common">Water bear</name>
    <name type="synonym">Tardigrade</name>
    <dbReference type="NCBI Taxonomy" id="947166"/>
    <lineage>
        <taxon>Eukaryota</taxon>
        <taxon>Metazoa</taxon>
        <taxon>Ecdysozoa</taxon>
        <taxon>Tardigrada</taxon>
        <taxon>Eutardigrada</taxon>
        <taxon>Parachela</taxon>
        <taxon>Hypsibioidea</taxon>
        <taxon>Ramazzottiidae</taxon>
        <taxon>Ramazzottius</taxon>
    </lineage>
</organism>
<reference evidence="1 2" key="1">
    <citation type="journal article" date="2016" name="Nat. Commun.">
        <title>Extremotolerant tardigrade genome and improved radiotolerance of human cultured cells by tardigrade-unique protein.</title>
        <authorList>
            <person name="Hashimoto T."/>
            <person name="Horikawa D.D."/>
            <person name="Saito Y."/>
            <person name="Kuwahara H."/>
            <person name="Kozuka-Hata H."/>
            <person name="Shin-I T."/>
            <person name="Minakuchi Y."/>
            <person name="Ohishi K."/>
            <person name="Motoyama A."/>
            <person name="Aizu T."/>
            <person name="Enomoto A."/>
            <person name="Kondo K."/>
            <person name="Tanaka S."/>
            <person name="Hara Y."/>
            <person name="Koshikawa S."/>
            <person name="Sagara H."/>
            <person name="Miura T."/>
            <person name="Yokobori S."/>
            <person name="Miyagawa K."/>
            <person name="Suzuki Y."/>
            <person name="Kubo T."/>
            <person name="Oyama M."/>
            <person name="Kohara Y."/>
            <person name="Fujiyama A."/>
            <person name="Arakawa K."/>
            <person name="Katayama T."/>
            <person name="Toyoda A."/>
            <person name="Kunieda T."/>
        </authorList>
    </citation>
    <scope>NUCLEOTIDE SEQUENCE [LARGE SCALE GENOMIC DNA]</scope>
    <source>
        <strain evidence="1 2">YOKOZUNA-1</strain>
    </source>
</reference>
<name>A0A1D1VXY4_RAMVA</name>
<gene>
    <name evidence="1" type="primary">RvY_14928-1</name>
    <name evidence="1" type="synonym">RvY_14928.1</name>
    <name evidence="1" type="ORF">RvY_14928</name>
</gene>
<sequence>MVSQYQRVRKAKIIVIGEKSGLGSDTGCKEWFEKNWSLFPATNIRGHFDLEVLQIEFGLSFSTVLPRLTRDGSRLTLDGRHCVTSCLLLYNSVTGVSCTWLYLTGFRLPVTVTQFRGYSPSSR</sequence>
<evidence type="ECO:0000313" key="1">
    <source>
        <dbReference type="EMBL" id="GAV04678.1"/>
    </source>
</evidence>
<keyword evidence="2" id="KW-1185">Reference proteome</keyword>